<keyword evidence="1" id="KW-0732">Signal</keyword>
<feature type="chain" id="PRO_5047393577" evidence="1">
    <location>
        <begin position="21"/>
        <end position="148"/>
    </location>
</feature>
<evidence type="ECO:0000313" key="2">
    <source>
        <dbReference type="Proteomes" id="UP000695000"/>
    </source>
</evidence>
<feature type="signal peptide" evidence="1">
    <location>
        <begin position="1"/>
        <end position="20"/>
    </location>
</feature>
<name>A0ABM1NI24_NICVS</name>
<dbReference type="GeneID" id="108569434"/>
<evidence type="ECO:0000256" key="1">
    <source>
        <dbReference type="SAM" id="SignalP"/>
    </source>
</evidence>
<organism evidence="2 3">
    <name type="scientific">Nicrophorus vespilloides</name>
    <name type="common">Boreal carrion beetle</name>
    <dbReference type="NCBI Taxonomy" id="110193"/>
    <lineage>
        <taxon>Eukaryota</taxon>
        <taxon>Metazoa</taxon>
        <taxon>Ecdysozoa</taxon>
        <taxon>Arthropoda</taxon>
        <taxon>Hexapoda</taxon>
        <taxon>Insecta</taxon>
        <taxon>Pterygota</taxon>
        <taxon>Neoptera</taxon>
        <taxon>Endopterygota</taxon>
        <taxon>Coleoptera</taxon>
        <taxon>Polyphaga</taxon>
        <taxon>Staphyliniformia</taxon>
        <taxon>Silphidae</taxon>
        <taxon>Nicrophorinae</taxon>
        <taxon>Nicrophorus</taxon>
    </lineage>
</organism>
<gene>
    <name evidence="3" type="primary">LOC108569434</name>
</gene>
<accession>A0ABM1NI24</accession>
<dbReference type="Proteomes" id="UP000695000">
    <property type="component" value="Unplaced"/>
</dbReference>
<reference evidence="3" key="1">
    <citation type="submission" date="2025-08" db="UniProtKB">
        <authorList>
            <consortium name="RefSeq"/>
        </authorList>
    </citation>
    <scope>IDENTIFICATION</scope>
    <source>
        <tissue evidence="3">Whole Larva</tissue>
    </source>
</reference>
<keyword evidence="2" id="KW-1185">Reference proteome</keyword>
<evidence type="ECO:0000313" key="3">
    <source>
        <dbReference type="RefSeq" id="XP_017786474.1"/>
    </source>
</evidence>
<protein>
    <submittedName>
        <fullName evidence="3">Follicle cell protein 3C-1 isoform X1</fullName>
    </submittedName>
</protein>
<dbReference type="RefSeq" id="XP_017786474.1">
    <property type="nucleotide sequence ID" value="XM_017930985.1"/>
</dbReference>
<proteinExistence type="predicted"/>
<sequence length="148" mass="16464">MMSKLFLVCAMLLLVVAVNADKTKKEGKSKKEHSKPVPCTCGIFLSGQLKKGSKDSPKGDPVLTQELDTHFAHNSIGQRQCANKCLENMIKHLPKSADIICATVDRDVRKEKALLFTKNYDATWINSNMSAGRDFCCKDNVPYKCPLM</sequence>